<evidence type="ECO:0000313" key="2">
    <source>
        <dbReference type="Proteomes" id="UP000053989"/>
    </source>
</evidence>
<dbReference type="AlphaFoldDB" id="A0A0C3AK76"/>
<evidence type="ECO:0000313" key="1">
    <source>
        <dbReference type="EMBL" id="KIM65352.1"/>
    </source>
</evidence>
<reference evidence="2" key="2">
    <citation type="submission" date="2015-01" db="EMBL/GenBank/DDBJ databases">
        <title>Evolutionary Origins and Diversification of the Mycorrhizal Mutualists.</title>
        <authorList>
            <consortium name="DOE Joint Genome Institute"/>
            <consortium name="Mycorrhizal Genomics Consortium"/>
            <person name="Kohler A."/>
            <person name="Kuo A."/>
            <person name="Nagy L.G."/>
            <person name="Floudas D."/>
            <person name="Copeland A."/>
            <person name="Barry K.W."/>
            <person name="Cichocki N."/>
            <person name="Veneault-Fourrey C."/>
            <person name="LaButti K."/>
            <person name="Lindquist E.A."/>
            <person name="Lipzen A."/>
            <person name="Lundell T."/>
            <person name="Morin E."/>
            <person name="Murat C."/>
            <person name="Riley R."/>
            <person name="Ohm R."/>
            <person name="Sun H."/>
            <person name="Tunlid A."/>
            <person name="Henrissat B."/>
            <person name="Grigoriev I.V."/>
            <person name="Hibbett D.S."/>
            <person name="Martin F."/>
        </authorList>
    </citation>
    <scope>NUCLEOTIDE SEQUENCE [LARGE SCALE GENOMIC DNA]</scope>
    <source>
        <strain evidence="2">Foug A</strain>
    </source>
</reference>
<name>A0A0C3AK76_9AGAM</name>
<accession>A0A0C3AK76</accession>
<dbReference type="InParanoid" id="A0A0C3AK76"/>
<organism evidence="1 2">
    <name type="scientific">Scleroderma citrinum Foug A</name>
    <dbReference type="NCBI Taxonomy" id="1036808"/>
    <lineage>
        <taxon>Eukaryota</taxon>
        <taxon>Fungi</taxon>
        <taxon>Dikarya</taxon>
        <taxon>Basidiomycota</taxon>
        <taxon>Agaricomycotina</taxon>
        <taxon>Agaricomycetes</taxon>
        <taxon>Agaricomycetidae</taxon>
        <taxon>Boletales</taxon>
        <taxon>Sclerodermatineae</taxon>
        <taxon>Sclerodermataceae</taxon>
        <taxon>Scleroderma</taxon>
    </lineage>
</organism>
<keyword evidence="2" id="KW-1185">Reference proteome</keyword>
<dbReference type="HOGENOM" id="CLU_3033700_0_0_1"/>
<sequence length="55" mass="5995">MSSSVVVTVLTIFLCICRLRFLLPAVFMASVYNEALLHCGPVRNARVQIAAPSLC</sequence>
<dbReference type="EMBL" id="KN822023">
    <property type="protein sequence ID" value="KIM65352.1"/>
    <property type="molecule type" value="Genomic_DNA"/>
</dbReference>
<reference evidence="1 2" key="1">
    <citation type="submission" date="2014-04" db="EMBL/GenBank/DDBJ databases">
        <authorList>
            <consortium name="DOE Joint Genome Institute"/>
            <person name="Kuo A."/>
            <person name="Kohler A."/>
            <person name="Nagy L.G."/>
            <person name="Floudas D."/>
            <person name="Copeland A."/>
            <person name="Barry K.W."/>
            <person name="Cichocki N."/>
            <person name="Veneault-Fourrey C."/>
            <person name="LaButti K."/>
            <person name="Lindquist E.A."/>
            <person name="Lipzen A."/>
            <person name="Lundell T."/>
            <person name="Morin E."/>
            <person name="Murat C."/>
            <person name="Sun H."/>
            <person name="Tunlid A."/>
            <person name="Henrissat B."/>
            <person name="Grigoriev I.V."/>
            <person name="Hibbett D.S."/>
            <person name="Martin F."/>
            <person name="Nordberg H.P."/>
            <person name="Cantor M.N."/>
            <person name="Hua S.X."/>
        </authorList>
    </citation>
    <scope>NUCLEOTIDE SEQUENCE [LARGE SCALE GENOMIC DNA]</scope>
    <source>
        <strain evidence="1 2">Foug A</strain>
    </source>
</reference>
<proteinExistence type="predicted"/>
<protein>
    <submittedName>
        <fullName evidence="1">Uncharacterized protein</fullName>
    </submittedName>
</protein>
<gene>
    <name evidence="1" type="ORF">SCLCIDRAFT_1212524</name>
</gene>
<dbReference type="Proteomes" id="UP000053989">
    <property type="component" value="Unassembled WGS sequence"/>
</dbReference>